<dbReference type="PANTHER" id="PTHR34215:SF1">
    <property type="entry name" value="YLXR DOMAIN-CONTAINING PROTEIN"/>
    <property type="match status" value="1"/>
</dbReference>
<dbReference type="PANTHER" id="PTHR34215">
    <property type="entry name" value="BLL0784 PROTEIN"/>
    <property type="match status" value="1"/>
</dbReference>
<dbReference type="InterPro" id="IPR007393">
    <property type="entry name" value="YlxR_dom"/>
</dbReference>
<dbReference type="Proteomes" id="UP001185069">
    <property type="component" value="Unassembled WGS sequence"/>
</dbReference>
<dbReference type="EMBL" id="JAVDQF010000001">
    <property type="protein sequence ID" value="MDR6270723.1"/>
    <property type="molecule type" value="Genomic_DNA"/>
</dbReference>
<comment type="caution">
    <text evidence="2">The sequence shown here is derived from an EMBL/GenBank/DDBJ whole genome shotgun (WGS) entry which is preliminary data.</text>
</comment>
<evidence type="ECO:0000259" key="1">
    <source>
        <dbReference type="Pfam" id="PF04296"/>
    </source>
</evidence>
<keyword evidence="3" id="KW-1185">Reference proteome</keyword>
<proteinExistence type="predicted"/>
<dbReference type="InterPro" id="IPR037465">
    <property type="entry name" value="YlxR"/>
</dbReference>
<feature type="domain" description="YlxR" evidence="1">
    <location>
        <begin position="2"/>
        <end position="50"/>
    </location>
</feature>
<protein>
    <submittedName>
        <fullName evidence="2">RNA-binding protein YlxR (DUF448 family)</fullName>
    </submittedName>
</protein>
<dbReference type="Pfam" id="PF04296">
    <property type="entry name" value="YlxR"/>
    <property type="match status" value="1"/>
</dbReference>
<dbReference type="SUPFAM" id="SSF64376">
    <property type="entry name" value="YlxR-like"/>
    <property type="match status" value="1"/>
</dbReference>
<evidence type="ECO:0000313" key="2">
    <source>
        <dbReference type="EMBL" id="MDR6270723.1"/>
    </source>
</evidence>
<reference evidence="2 3" key="1">
    <citation type="submission" date="2023-07" db="EMBL/GenBank/DDBJ databases">
        <title>Sequencing the genomes of 1000 actinobacteria strains.</title>
        <authorList>
            <person name="Klenk H.-P."/>
        </authorList>
    </citation>
    <scope>NUCLEOTIDE SEQUENCE [LARGE SCALE GENOMIC DNA]</scope>
    <source>
        <strain evidence="2 3">DSM 14555</strain>
    </source>
</reference>
<gene>
    <name evidence="2" type="ORF">JOE69_002961</name>
</gene>
<dbReference type="InterPro" id="IPR035931">
    <property type="entry name" value="YlxR-like_sf"/>
</dbReference>
<organism evidence="2 3">
    <name type="scientific">Arthrobacter russicus</name>
    <dbReference type="NCBI Taxonomy" id="172040"/>
    <lineage>
        <taxon>Bacteria</taxon>
        <taxon>Bacillati</taxon>
        <taxon>Actinomycetota</taxon>
        <taxon>Actinomycetes</taxon>
        <taxon>Micrococcales</taxon>
        <taxon>Micrococcaceae</taxon>
        <taxon>Arthrobacter</taxon>
    </lineage>
</organism>
<evidence type="ECO:0000313" key="3">
    <source>
        <dbReference type="Proteomes" id="UP001185069"/>
    </source>
</evidence>
<name>A0ABU1JE71_9MICC</name>
<dbReference type="Gene3D" id="3.30.1230.10">
    <property type="entry name" value="YlxR-like"/>
    <property type="match status" value="1"/>
</dbReference>
<sequence>MVKNVSGLLEADPRRRSAGRGAWLHPDQACFALAVKRHGFARAFKGECDPGALERYFAAELRTVQPESGSEN</sequence>
<accession>A0ABU1JE71</accession>